<dbReference type="EMBL" id="JBDFQZ010000003">
    <property type="protein sequence ID" value="KAK9743064.1"/>
    <property type="molecule type" value="Genomic_DNA"/>
</dbReference>
<evidence type="ECO:0000256" key="3">
    <source>
        <dbReference type="RuleBase" id="RU003718"/>
    </source>
</evidence>
<dbReference type="Gene3D" id="3.40.50.2000">
    <property type="entry name" value="Glycogen Phosphorylase B"/>
    <property type="match status" value="2"/>
</dbReference>
<name>A0AAW1M1X5_SAPOF</name>
<dbReference type="GO" id="GO:0080044">
    <property type="term" value="F:quercetin 7-O-glucosyltransferase activity"/>
    <property type="evidence" value="ECO:0007669"/>
    <property type="project" value="TreeGrafter"/>
</dbReference>
<dbReference type="InterPro" id="IPR002213">
    <property type="entry name" value="UDP_glucos_trans"/>
</dbReference>
<keyword evidence="6" id="KW-1185">Reference proteome</keyword>
<dbReference type="CDD" id="cd03784">
    <property type="entry name" value="GT1_Gtf-like"/>
    <property type="match status" value="1"/>
</dbReference>
<evidence type="ECO:0000256" key="1">
    <source>
        <dbReference type="ARBA" id="ARBA00009995"/>
    </source>
</evidence>
<dbReference type="FunFam" id="3.40.50.2000:FF:000040">
    <property type="entry name" value="UDP-glycosyltransferase 76C1"/>
    <property type="match status" value="1"/>
</dbReference>
<dbReference type="GO" id="GO:0016104">
    <property type="term" value="P:triterpenoid biosynthetic process"/>
    <property type="evidence" value="ECO:0007669"/>
    <property type="project" value="UniProtKB-ARBA"/>
</dbReference>
<reference evidence="5" key="1">
    <citation type="submission" date="2024-03" db="EMBL/GenBank/DDBJ databases">
        <title>WGS assembly of Saponaria officinalis var. Norfolk2.</title>
        <authorList>
            <person name="Jenkins J."/>
            <person name="Shu S."/>
            <person name="Grimwood J."/>
            <person name="Barry K."/>
            <person name="Goodstein D."/>
            <person name="Schmutz J."/>
            <person name="Leebens-Mack J."/>
            <person name="Osbourn A."/>
        </authorList>
    </citation>
    <scope>NUCLEOTIDE SEQUENCE [LARGE SCALE GENOMIC DNA]</scope>
    <source>
        <strain evidence="5">JIC</strain>
    </source>
</reference>
<dbReference type="Pfam" id="PF00201">
    <property type="entry name" value="UDPGT"/>
    <property type="match status" value="1"/>
</dbReference>
<comment type="caution">
    <text evidence="5">The sequence shown here is derived from an EMBL/GenBank/DDBJ whole genome shotgun (WGS) entry which is preliminary data.</text>
</comment>
<organism evidence="5 6">
    <name type="scientific">Saponaria officinalis</name>
    <name type="common">Common soapwort</name>
    <name type="synonym">Lychnis saponaria</name>
    <dbReference type="NCBI Taxonomy" id="3572"/>
    <lineage>
        <taxon>Eukaryota</taxon>
        <taxon>Viridiplantae</taxon>
        <taxon>Streptophyta</taxon>
        <taxon>Embryophyta</taxon>
        <taxon>Tracheophyta</taxon>
        <taxon>Spermatophyta</taxon>
        <taxon>Magnoliopsida</taxon>
        <taxon>eudicotyledons</taxon>
        <taxon>Gunneridae</taxon>
        <taxon>Pentapetalae</taxon>
        <taxon>Caryophyllales</taxon>
        <taxon>Caryophyllaceae</taxon>
        <taxon>Caryophylleae</taxon>
        <taxon>Saponaria</taxon>
    </lineage>
</organism>
<dbReference type="GO" id="GO:0016135">
    <property type="term" value="P:saponin biosynthetic process"/>
    <property type="evidence" value="ECO:0007669"/>
    <property type="project" value="UniProtKB-ARBA"/>
</dbReference>
<accession>A0AAW1M1X5</accession>
<evidence type="ECO:0000313" key="5">
    <source>
        <dbReference type="EMBL" id="KAK9743064.1"/>
    </source>
</evidence>
<dbReference type="AlphaFoldDB" id="A0AAW1M1X5"/>
<comment type="similarity">
    <text evidence="1 3">Belongs to the UDP-glycosyltransferase family.</text>
</comment>
<dbReference type="SUPFAM" id="SSF53756">
    <property type="entry name" value="UDP-Glycosyltransferase/glycogen phosphorylase"/>
    <property type="match status" value="1"/>
</dbReference>
<dbReference type="GO" id="GO:0080043">
    <property type="term" value="F:quercetin 3-O-glucosyltransferase activity"/>
    <property type="evidence" value="ECO:0007669"/>
    <property type="project" value="TreeGrafter"/>
</dbReference>
<keyword evidence="3" id="KW-0328">Glycosyltransferase</keyword>
<dbReference type="PANTHER" id="PTHR11926:SF1392">
    <property type="entry name" value="GLYCOSYLTRANSFERASE"/>
    <property type="match status" value="1"/>
</dbReference>
<dbReference type="PROSITE" id="PS00375">
    <property type="entry name" value="UDPGT"/>
    <property type="match status" value="1"/>
</dbReference>
<sequence>MENVEVTRASHVVMLPQQAQGHVKSMLNLAELLCLANVKVTFLVTAQIHDSLVQHTDTVGRFGRYPSLFEFTVVPDVPPRREWATYDHLQIMDSMIQGLAMVTGVTCLIADGWYSFAYDVANEAGIPYILCCCGGVSALWSHFCRRNISNNFCIPALVDAGQLPFPDEDLDKLVLRNVPGMETFIRYRDLPSFCRTKDKDACERLHRNCATEAERTKEAYGLILNTFEELDGPVISLLESQCKRVYSIGPFDALVKHISPPQSNATLISSSGSLSEADQSCLSWLYQKPPKSVVYVGFGSIAVFKRDQLMEIWEGLVESNKYFLWDIRPDLISSKDASEALVQGTKERGCIVSWAPQEAVLAHPAIGGFLTHSGWNSTLESLIAGVPMICLPYFGDQQINSRYVAEVWKVGLDMKDIYDRNVVAEMVNDLLDGKKDEVQKSMARMSDAAKKSVVEGGSSYRNFDSLIQDIKMMSFKGEHSLQGLSLPPY</sequence>
<gene>
    <name evidence="5" type="ORF">RND81_03G214700</name>
</gene>
<proteinExistence type="inferred from homology"/>
<evidence type="ECO:0000313" key="6">
    <source>
        <dbReference type="Proteomes" id="UP001443914"/>
    </source>
</evidence>
<protein>
    <recommendedName>
        <fullName evidence="4">Glycosyltransferase</fullName>
        <ecNumber evidence="4">2.4.1.-</ecNumber>
    </recommendedName>
</protein>
<dbReference type="Proteomes" id="UP001443914">
    <property type="component" value="Unassembled WGS sequence"/>
</dbReference>
<evidence type="ECO:0000256" key="2">
    <source>
        <dbReference type="ARBA" id="ARBA00022679"/>
    </source>
</evidence>
<evidence type="ECO:0000256" key="4">
    <source>
        <dbReference type="RuleBase" id="RU362057"/>
    </source>
</evidence>
<dbReference type="InterPro" id="IPR035595">
    <property type="entry name" value="UDP_glycos_trans_CS"/>
</dbReference>
<keyword evidence="2 3" id="KW-0808">Transferase</keyword>
<dbReference type="EC" id="2.4.1.-" evidence="4"/>
<dbReference type="PANTHER" id="PTHR11926">
    <property type="entry name" value="GLUCOSYL/GLUCURONOSYL TRANSFERASES"/>
    <property type="match status" value="1"/>
</dbReference>